<dbReference type="EMBL" id="BQFW01000011">
    <property type="protein sequence ID" value="GJJ76031.1"/>
    <property type="molecule type" value="Genomic_DNA"/>
</dbReference>
<keyword evidence="2" id="KW-1185">Reference proteome</keyword>
<dbReference type="AlphaFoldDB" id="A0A9P3LZ15"/>
<evidence type="ECO:0000313" key="1">
    <source>
        <dbReference type="EMBL" id="GJJ76031.1"/>
    </source>
</evidence>
<dbReference type="Proteomes" id="UP000827284">
    <property type="component" value="Unassembled WGS sequence"/>
</dbReference>
<organism evidence="1 2">
    <name type="scientific">Entomortierella parvispora</name>
    <dbReference type="NCBI Taxonomy" id="205924"/>
    <lineage>
        <taxon>Eukaryota</taxon>
        <taxon>Fungi</taxon>
        <taxon>Fungi incertae sedis</taxon>
        <taxon>Mucoromycota</taxon>
        <taxon>Mortierellomycotina</taxon>
        <taxon>Mortierellomycetes</taxon>
        <taxon>Mortierellales</taxon>
        <taxon>Mortierellaceae</taxon>
        <taxon>Entomortierella</taxon>
    </lineage>
</organism>
<protein>
    <submittedName>
        <fullName evidence="1">Uncharacterized protein</fullName>
    </submittedName>
</protein>
<evidence type="ECO:0000313" key="2">
    <source>
        <dbReference type="Proteomes" id="UP000827284"/>
    </source>
</evidence>
<feature type="non-terminal residue" evidence="1">
    <location>
        <position position="1"/>
    </location>
</feature>
<sequence>PLCFNDGVIATGYNKGT</sequence>
<reference evidence="1" key="2">
    <citation type="journal article" date="2022" name="Microbiol. Resour. Announc.">
        <title>Whole-Genome Sequence of Entomortierella parvispora E1425, a Mucoromycotan Fungus Associated with Burkholderiaceae-Related Endosymbiotic Bacteria.</title>
        <authorList>
            <person name="Herlambang A."/>
            <person name="Guo Y."/>
            <person name="Takashima Y."/>
            <person name="Narisawa K."/>
            <person name="Ohta H."/>
            <person name="Nishizawa T."/>
        </authorList>
    </citation>
    <scope>NUCLEOTIDE SEQUENCE</scope>
    <source>
        <strain evidence="1">E1425</strain>
    </source>
</reference>
<reference evidence="1" key="1">
    <citation type="submission" date="2021-11" db="EMBL/GenBank/DDBJ databases">
        <authorList>
            <person name="Herlambang A."/>
            <person name="Guo Y."/>
            <person name="Takashima Y."/>
            <person name="Nishizawa T."/>
        </authorList>
    </citation>
    <scope>NUCLEOTIDE SEQUENCE</scope>
    <source>
        <strain evidence="1">E1425</strain>
    </source>
</reference>
<name>A0A9P3LZ15_9FUNG</name>
<proteinExistence type="predicted"/>
<accession>A0A9P3LZ15</accession>
<gene>
    <name evidence="1" type="ORF">EMPS_08389</name>
</gene>
<comment type="caution">
    <text evidence="1">The sequence shown here is derived from an EMBL/GenBank/DDBJ whole genome shotgun (WGS) entry which is preliminary data.</text>
</comment>